<dbReference type="EMBL" id="JEME01001757">
    <property type="protein sequence ID" value="KYG06204.1"/>
    <property type="molecule type" value="Genomic_DNA"/>
</dbReference>
<protein>
    <submittedName>
        <fullName evidence="1">Uncharacterized protein</fullName>
    </submittedName>
</protein>
<accession>A0A150TNF1</accession>
<proteinExistence type="predicted"/>
<dbReference type="Proteomes" id="UP000075502">
    <property type="component" value="Unassembled WGS sequence"/>
</dbReference>
<comment type="caution">
    <text evidence="1">The sequence shown here is derived from an EMBL/GenBank/DDBJ whole genome shotgun (WGS) entry which is preliminary data.</text>
</comment>
<organism evidence="1 2">
    <name type="scientific">Sorangium cellulosum</name>
    <name type="common">Polyangium cellulosum</name>
    <dbReference type="NCBI Taxonomy" id="56"/>
    <lineage>
        <taxon>Bacteria</taxon>
        <taxon>Pseudomonadati</taxon>
        <taxon>Myxococcota</taxon>
        <taxon>Polyangia</taxon>
        <taxon>Polyangiales</taxon>
        <taxon>Polyangiaceae</taxon>
        <taxon>Sorangium</taxon>
    </lineage>
</organism>
<sequence>MSSNDPIGNLYKLCNVLAGTTKESGAARKRCAEIEERIRLCKEYGVPCEPGDIGDKMAHYASRDNFNDFIREMVSVAAQTLGNKTYSGTITRGAQGNWKTTSLFDFLYQLTRNEALNAEFHQLFRGSTRDEDKQDRFLEQHVKMNNYGEREAIKALLNEGKVNPLAESMSKIIPTFEEKYQFAC</sequence>
<name>A0A150TNF1_SORCE</name>
<reference evidence="1 2" key="1">
    <citation type="submission" date="2014-02" db="EMBL/GenBank/DDBJ databases">
        <title>The small core and large imbalanced accessory genome model reveals a collaborative survival strategy of Sorangium cellulosum strains in nature.</title>
        <authorList>
            <person name="Han K."/>
            <person name="Peng R."/>
            <person name="Blom J."/>
            <person name="Li Y.-Z."/>
        </authorList>
    </citation>
    <scope>NUCLEOTIDE SEQUENCE [LARGE SCALE GENOMIC DNA]</scope>
    <source>
        <strain evidence="1 2">So0007-03</strain>
    </source>
</reference>
<dbReference type="AlphaFoldDB" id="A0A150TNF1"/>
<gene>
    <name evidence="1" type="ORF">BE21_36185</name>
</gene>
<evidence type="ECO:0000313" key="1">
    <source>
        <dbReference type="EMBL" id="KYG06204.1"/>
    </source>
</evidence>
<evidence type="ECO:0000313" key="2">
    <source>
        <dbReference type="Proteomes" id="UP000075502"/>
    </source>
</evidence>